<evidence type="ECO:0000313" key="3">
    <source>
        <dbReference type="EMBL" id="GGJ27615.1"/>
    </source>
</evidence>
<dbReference type="InterPro" id="IPR029039">
    <property type="entry name" value="Flavoprotein-like_sf"/>
</dbReference>
<accession>A0A917KUH3</accession>
<sequence length="228" mass="24335">MSGAEDIMKLQIIVGSTRPGRLARPVADWAAEAAEKHGGFEVELVDLVDYGLPLLDEPGPPRMGRYEHEHTRRWSAKIKEADAFVFVTPEYNYGPSVSLLNAVDYLHNEWLYAPVGFVSYGGIAGGLRSVQVMKQVVTTVRMMPIPEGVAIPFVMQHVKAGVFDPPPPVTGSVAPMLTELARWANVLRPLRTAPPPPPPPLPGPATAPPGSAPAPGPPGADTGPSRTS</sequence>
<dbReference type="Gene3D" id="3.40.50.360">
    <property type="match status" value="1"/>
</dbReference>
<evidence type="ECO:0000256" key="1">
    <source>
        <dbReference type="SAM" id="MobiDB-lite"/>
    </source>
</evidence>
<proteinExistence type="predicted"/>
<feature type="compositionally biased region" description="Low complexity" evidence="1">
    <location>
        <begin position="219"/>
        <end position="228"/>
    </location>
</feature>
<reference evidence="3" key="2">
    <citation type="submission" date="2020-09" db="EMBL/GenBank/DDBJ databases">
        <authorList>
            <person name="Sun Q."/>
            <person name="Zhou Y."/>
        </authorList>
    </citation>
    <scope>NUCLEOTIDE SEQUENCE</scope>
    <source>
        <strain evidence="3">CGMCC 4.7272</strain>
    </source>
</reference>
<comment type="caution">
    <text evidence="3">The sequence shown here is derived from an EMBL/GenBank/DDBJ whole genome shotgun (WGS) entry which is preliminary data.</text>
</comment>
<dbReference type="SUPFAM" id="SSF52218">
    <property type="entry name" value="Flavoproteins"/>
    <property type="match status" value="1"/>
</dbReference>
<dbReference type="EMBL" id="BMMU01000006">
    <property type="protein sequence ID" value="GGJ27615.1"/>
    <property type="molecule type" value="Genomic_DNA"/>
</dbReference>
<dbReference type="AlphaFoldDB" id="A0A917KUH3"/>
<dbReference type="GO" id="GO:0016491">
    <property type="term" value="F:oxidoreductase activity"/>
    <property type="evidence" value="ECO:0007669"/>
    <property type="project" value="InterPro"/>
</dbReference>
<dbReference type="GO" id="GO:0010181">
    <property type="term" value="F:FMN binding"/>
    <property type="evidence" value="ECO:0007669"/>
    <property type="project" value="TreeGrafter"/>
</dbReference>
<dbReference type="PANTHER" id="PTHR30543:SF21">
    <property type="entry name" value="NAD(P)H-DEPENDENT FMN REDUCTASE LOT6"/>
    <property type="match status" value="1"/>
</dbReference>
<dbReference type="GO" id="GO:0005829">
    <property type="term" value="C:cytosol"/>
    <property type="evidence" value="ECO:0007669"/>
    <property type="project" value="TreeGrafter"/>
</dbReference>
<reference evidence="3" key="1">
    <citation type="journal article" date="2014" name="Int. J. Syst. Evol. Microbiol.">
        <title>Complete genome sequence of Corynebacterium casei LMG S-19264T (=DSM 44701T), isolated from a smear-ripened cheese.</title>
        <authorList>
            <consortium name="US DOE Joint Genome Institute (JGI-PGF)"/>
            <person name="Walter F."/>
            <person name="Albersmeier A."/>
            <person name="Kalinowski J."/>
            <person name="Ruckert C."/>
        </authorList>
    </citation>
    <scope>NUCLEOTIDE SEQUENCE</scope>
    <source>
        <strain evidence="3">CGMCC 4.7272</strain>
    </source>
</reference>
<dbReference type="InterPro" id="IPR050712">
    <property type="entry name" value="NAD(P)H-dep_reductase"/>
</dbReference>
<organism evidence="3 4">
    <name type="scientific">Streptomyces lacrimifluminis</name>
    <dbReference type="NCBI Taxonomy" id="1500077"/>
    <lineage>
        <taxon>Bacteria</taxon>
        <taxon>Bacillati</taxon>
        <taxon>Actinomycetota</taxon>
        <taxon>Actinomycetes</taxon>
        <taxon>Kitasatosporales</taxon>
        <taxon>Streptomycetaceae</taxon>
        <taxon>Streptomyces</taxon>
    </lineage>
</organism>
<feature type="compositionally biased region" description="Pro residues" evidence="1">
    <location>
        <begin position="192"/>
        <end position="218"/>
    </location>
</feature>
<feature type="domain" description="NADPH-dependent FMN reductase-like" evidence="2">
    <location>
        <begin position="8"/>
        <end position="153"/>
    </location>
</feature>
<dbReference type="Pfam" id="PF03358">
    <property type="entry name" value="FMN_red"/>
    <property type="match status" value="1"/>
</dbReference>
<keyword evidence="4" id="KW-1185">Reference proteome</keyword>
<dbReference type="Proteomes" id="UP000625682">
    <property type="component" value="Unassembled WGS sequence"/>
</dbReference>
<name>A0A917KUH3_9ACTN</name>
<evidence type="ECO:0000313" key="4">
    <source>
        <dbReference type="Proteomes" id="UP000625682"/>
    </source>
</evidence>
<gene>
    <name evidence="3" type="ORF">GCM10012282_25200</name>
</gene>
<feature type="region of interest" description="Disordered" evidence="1">
    <location>
        <begin position="189"/>
        <end position="228"/>
    </location>
</feature>
<dbReference type="PANTHER" id="PTHR30543">
    <property type="entry name" value="CHROMATE REDUCTASE"/>
    <property type="match status" value="1"/>
</dbReference>
<dbReference type="InterPro" id="IPR005025">
    <property type="entry name" value="FMN_Rdtase-like_dom"/>
</dbReference>
<evidence type="ECO:0000259" key="2">
    <source>
        <dbReference type="Pfam" id="PF03358"/>
    </source>
</evidence>
<protein>
    <submittedName>
        <fullName evidence="3">Reductase</fullName>
    </submittedName>
</protein>